<evidence type="ECO:0000256" key="1">
    <source>
        <dbReference type="ARBA" id="ARBA00001971"/>
    </source>
</evidence>
<dbReference type="Pfam" id="PF00067">
    <property type="entry name" value="p450"/>
    <property type="match status" value="1"/>
</dbReference>
<evidence type="ECO:0000313" key="16">
    <source>
        <dbReference type="Proteomes" id="UP000291084"/>
    </source>
</evidence>
<dbReference type="GO" id="GO:0016020">
    <property type="term" value="C:membrane"/>
    <property type="evidence" value="ECO:0007669"/>
    <property type="project" value="UniProtKB-SubCell"/>
</dbReference>
<comment type="subcellular location">
    <subcellularLocation>
        <location evidence="2">Membrane</location>
        <topology evidence="2">Single-pass membrane protein</topology>
    </subcellularLocation>
</comment>
<dbReference type="FunFam" id="1.10.630.10:FF:000011">
    <property type="entry name" value="Cytochrome P450 83B1"/>
    <property type="match status" value="1"/>
</dbReference>
<evidence type="ECO:0000256" key="6">
    <source>
        <dbReference type="ARBA" id="ARBA00022723"/>
    </source>
</evidence>
<evidence type="ECO:0000256" key="4">
    <source>
        <dbReference type="ARBA" id="ARBA00022617"/>
    </source>
</evidence>
<dbReference type="OrthoDB" id="1374156at2759"/>
<evidence type="ECO:0000256" key="5">
    <source>
        <dbReference type="ARBA" id="ARBA00022692"/>
    </source>
</evidence>
<organism evidence="14 16">
    <name type="scientific">Vigna angularis var. angularis</name>
    <dbReference type="NCBI Taxonomy" id="157739"/>
    <lineage>
        <taxon>Eukaryota</taxon>
        <taxon>Viridiplantae</taxon>
        <taxon>Streptophyta</taxon>
        <taxon>Embryophyta</taxon>
        <taxon>Tracheophyta</taxon>
        <taxon>Spermatophyta</taxon>
        <taxon>Magnoliopsida</taxon>
        <taxon>eudicotyledons</taxon>
        <taxon>Gunneridae</taxon>
        <taxon>Pentapetalae</taxon>
        <taxon>rosids</taxon>
        <taxon>fabids</taxon>
        <taxon>Fabales</taxon>
        <taxon>Fabaceae</taxon>
        <taxon>Papilionoideae</taxon>
        <taxon>50 kb inversion clade</taxon>
        <taxon>NPAAA clade</taxon>
        <taxon>indigoferoid/millettioid clade</taxon>
        <taxon>Phaseoleae</taxon>
        <taxon>Vigna</taxon>
    </lineage>
</organism>
<keyword evidence="8 13" id="KW-0560">Oxidoreductase</keyword>
<keyword evidence="7" id="KW-1133">Transmembrane helix</keyword>
<reference evidence="14 16" key="1">
    <citation type="journal article" date="2015" name="Sci. Rep.">
        <title>The power of single molecule real-time sequencing technology in the de novo assembly of a eukaryotic genome.</title>
        <authorList>
            <person name="Sakai H."/>
            <person name="Naito K."/>
            <person name="Ogiso-Tanaka E."/>
            <person name="Takahashi Y."/>
            <person name="Iseki K."/>
            <person name="Muto C."/>
            <person name="Satou K."/>
            <person name="Teruya K."/>
            <person name="Shiroma A."/>
            <person name="Shimoji M."/>
            <person name="Hirano T."/>
            <person name="Itoh T."/>
            <person name="Kaga A."/>
            <person name="Tomooka N."/>
        </authorList>
    </citation>
    <scope>NUCLEOTIDE SEQUENCE [LARGE SCALE GENOMIC DNA]</scope>
    <source>
        <strain evidence="16">cv. Shumari</strain>
    </source>
</reference>
<evidence type="ECO:0000256" key="8">
    <source>
        <dbReference type="ARBA" id="ARBA00023002"/>
    </source>
</evidence>
<dbReference type="InterPro" id="IPR001128">
    <property type="entry name" value="Cyt_P450"/>
</dbReference>
<dbReference type="CDD" id="cd11072">
    <property type="entry name" value="CYP71-like"/>
    <property type="match status" value="1"/>
</dbReference>
<proteinExistence type="inferred from homology"/>
<evidence type="ECO:0000256" key="2">
    <source>
        <dbReference type="ARBA" id="ARBA00004167"/>
    </source>
</evidence>
<dbReference type="SUPFAM" id="SSF48264">
    <property type="entry name" value="Cytochrome P450"/>
    <property type="match status" value="1"/>
</dbReference>
<sequence length="500" mass="56881">MVAPLVTVACLFLPLLLLIFFQNWRKGKNSRFPPGPRGLPIVGNLLHVDSTTLHLQLWELSKKYGPIVSLRFGSRKAIAVCTSELAREVLKDRDLECCGRPKLLGQQTLFFKGYDVIFSPYGEFWREIRKICVLNVLSQKQVATFSPIRHSELKDMMKRISRNASSGKLYNFTEATISLTSTVICRILFGRSYEDNEADGSRFYSLLKGCQEMMVAFFFSDFIPSLGWIDTVTGKKARLRAIFQEVDSFFQDAIDEHLDPKRVVTPENTDITDIILQLQKQRTSSIELTDDVVKAILMDLLLASTDSSSASLVWNMTALLKNPRVMKKLQAEIRGKAGGKEFLDDEDVQNLPYLRAVIKETFRYYPPGPILVQRETNEDCVIGGYEIPAKTTLYVNAWAIHKDENNWKNPFEYYPERFMDSNVTFRGTDYEFLPFGSGRRVCPGMPMAIASLDLILANLLNAFDWELPAGMKPEDLDVLTDPGLTVHKRNPLHILPKRVI</sequence>
<dbReference type="PRINTS" id="PR00385">
    <property type="entry name" value="P450"/>
</dbReference>
<evidence type="ECO:0000256" key="3">
    <source>
        <dbReference type="ARBA" id="ARBA00010617"/>
    </source>
</evidence>
<name>A0A0S3SY94_PHAAN</name>
<evidence type="ECO:0000313" key="14">
    <source>
        <dbReference type="EMBL" id="BAT97679.1"/>
    </source>
</evidence>
<dbReference type="PANTHER" id="PTHR47955">
    <property type="entry name" value="CYTOCHROME P450 FAMILY 71 PROTEIN"/>
    <property type="match status" value="1"/>
</dbReference>
<keyword evidence="6 12" id="KW-0479">Metal-binding</keyword>
<evidence type="ECO:0000256" key="9">
    <source>
        <dbReference type="ARBA" id="ARBA00023004"/>
    </source>
</evidence>
<evidence type="ECO:0000256" key="11">
    <source>
        <dbReference type="ARBA" id="ARBA00023136"/>
    </source>
</evidence>
<dbReference type="PROSITE" id="PS00086">
    <property type="entry name" value="CYTOCHROME_P450"/>
    <property type="match status" value="1"/>
</dbReference>
<dbReference type="InterPro" id="IPR002401">
    <property type="entry name" value="Cyt_P450_E_grp-I"/>
</dbReference>
<keyword evidence="9 12" id="KW-0408">Iron</keyword>
<feature type="binding site" description="axial binding residue" evidence="12">
    <location>
        <position position="442"/>
    </location>
    <ligand>
        <name>heme</name>
        <dbReference type="ChEBI" id="CHEBI:30413"/>
    </ligand>
    <ligandPart>
        <name>Fe</name>
        <dbReference type="ChEBI" id="CHEBI:18248"/>
    </ligandPart>
</feature>
<keyword evidence="4 12" id="KW-0349">Heme</keyword>
<dbReference type="InterPro" id="IPR017972">
    <property type="entry name" value="Cyt_P450_CS"/>
</dbReference>
<dbReference type="GO" id="GO:0020037">
    <property type="term" value="F:heme binding"/>
    <property type="evidence" value="ECO:0007669"/>
    <property type="project" value="InterPro"/>
</dbReference>
<dbReference type="Proteomes" id="UP000291084">
    <property type="component" value="Chromosome 9"/>
</dbReference>
<dbReference type="GO" id="GO:0005506">
    <property type="term" value="F:iron ion binding"/>
    <property type="evidence" value="ECO:0007669"/>
    <property type="project" value="InterPro"/>
</dbReference>
<accession>A0A0S3SY94</accession>
<evidence type="ECO:0000256" key="10">
    <source>
        <dbReference type="ARBA" id="ARBA00023033"/>
    </source>
</evidence>
<evidence type="ECO:0008006" key="17">
    <source>
        <dbReference type="Google" id="ProtNLM"/>
    </source>
</evidence>
<keyword evidence="16" id="KW-1185">Reference proteome</keyword>
<dbReference type="EMBL" id="AP015042">
    <property type="protein sequence ID" value="BAT97679.1"/>
    <property type="molecule type" value="Genomic_DNA"/>
</dbReference>
<dbReference type="PRINTS" id="PR00463">
    <property type="entry name" value="EP450I"/>
</dbReference>
<keyword evidence="11" id="KW-0472">Membrane</keyword>
<protein>
    <recommendedName>
        <fullName evidence="17">Cytochrome P450</fullName>
    </recommendedName>
</protein>
<comment type="similarity">
    <text evidence="3 13">Belongs to the cytochrome P450 family.</text>
</comment>
<comment type="cofactor">
    <cofactor evidence="1 12">
        <name>heme</name>
        <dbReference type="ChEBI" id="CHEBI:30413"/>
    </cofactor>
</comment>
<dbReference type="InterPro" id="IPR036396">
    <property type="entry name" value="Cyt_P450_sf"/>
</dbReference>
<keyword evidence="5" id="KW-0812">Transmembrane</keyword>
<evidence type="ECO:0000256" key="13">
    <source>
        <dbReference type="RuleBase" id="RU000461"/>
    </source>
</evidence>
<dbReference type="EMBL" id="AP015042">
    <property type="protein sequence ID" value="BAT97681.1"/>
    <property type="molecule type" value="Genomic_DNA"/>
</dbReference>
<dbReference type="AlphaFoldDB" id="A0A0S3SY94"/>
<evidence type="ECO:0000313" key="15">
    <source>
        <dbReference type="EMBL" id="BAT97681.1"/>
    </source>
</evidence>
<dbReference type="Gene3D" id="1.10.630.10">
    <property type="entry name" value="Cytochrome P450"/>
    <property type="match status" value="1"/>
</dbReference>
<dbReference type="PANTHER" id="PTHR47955:SF22">
    <property type="entry name" value="CYTOCHROME P450 83B1-LIKE"/>
    <property type="match status" value="1"/>
</dbReference>
<evidence type="ECO:0000256" key="12">
    <source>
        <dbReference type="PIRSR" id="PIRSR602401-1"/>
    </source>
</evidence>
<dbReference type="GO" id="GO:0004497">
    <property type="term" value="F:monooxygenase activity"/>
    <property type="evidence" value="ECO:0007669"/>
    <property type="project" value="UniProtKB-KW"/>
</dbReference>
<evidence type="ECO:0000256" key="7">
    <source>
        <dbReference type="ARBA" id="ARBA00022989"/>
    </source>
</evidence>
<keyword evidence="10 13" id="KW-0503">Monooxygenase</keyword>
<dbReference type="GO" id="GO:0016705">
    <property type="term" value="F:oxidoreductase activity, acting on paired donors, with incorporation or reduction of molecular oxygen"/>
    <property type="evidence" value="ECO:0007669"/>
    <property type="project" value="InterPro"/>
</dbReference>
<gene>
    <name evidence="14" type="primary">Vigan.09G119400</name>
    <name evidence="15" type="synonym">Vigan.09G119900</name>
    <name evidence="14" type="ORF">VIGAN_09119400</name>
    <name evidence="15" type="ORF">VIGAN_09119900</name>
</gene>